<feature type="compositionally biased region" description="Gly residues" evidence="7">
    <location>
        <begin position="27"/>
        <end position="46"/>
    </location>
</feature>
<feature type="compositionally biased region" description="Basic and acidic residues" evidence="7">
    <location>
        <begin position="144"/>
        <end position="158"/>
    </location>
</feature>
<feature type="domain" description="Helicase ATP-binding" evidence="8">
    <location>
        <begin position="632"/>
        <end position="813"/>
    </location>
</feature>
<dbReference type="InterPro" id="IPR001650">
    <property type="entry name" value="Helicase_C-like"/>
</dbReference>
<dbReference type="EC" id="3.6.4.13" evidence="1"/>
<feature type="compositionally biased region" description="Basic and acidic residues" evidence="7">
    <location>
        <begin position="344"/>
        <end position="353"/>
    </location>
</feature>
<dbReference type="AlphaFoldDB" id="A0A914NZK3"/>
<feature type="compositionally biased region" description="Gly residues" evidence="7">
    <location>
        <begin position="334"/>
        <end position="343"/>
    </location>
</feature>
<evidence type="ECO:0000256" key="2">
    <source>
        <dbReference type="ARBA" id="ARBA00022741"/>
    </source>
</evidence>
<dbReference type="SMART" id="SM00487">
    <property type="entry name" value="DEXDc"/>
    <property type="match status" value="1"/>
</dbReference>
<evidence type="ECO:0000256" key="4">
    <source>
        <dbReference type="ARBA" id="ARBA00022806"/>
    </source>
</evidence>
<sequence length="953" mass="103346">MNLGQTEPYTSSSMQPENTPMAEYGQPRGGGAPRDFGGRGGGGYSRGGTDRGDDRPPRGGGYSGNSRSGYGGNDNNSDERLPTRGGYGGNSRGSYGGSGGNAEPLRGAMGSSRGGGRERDDDRSFGTSVRGGRDLSDNQAPGNEFRREPRGYDSDRPSRGGYQNLEQDERSRGTSYTRGGSYGADDRNGDRGAPRGGGGNNYSRGGNRDREQNENEDFRPTRGGMASSTGGNYGARGLEENRSYGAATRGRNTNGFDNQPEDRESRSNGYDRPIRGNYQNPDRDERPSSRGTSYSRGGSFGGTDRGDDRASRGGGYGGRGGYDNNSDERPPTRGGYGGNPRGGYGDRADDRGAPRGGGYGENSQGGYGDRADDRGAPRGGGYGGRGGYDNNSDERPTRGGYGGNSRGGYGDRADDRGASRGGGYGGNPRGGYGGNSSEERPTRGGYASNPRGGYGGSDNNSDSGRGGYGGGPRGGGYSNRDRDGDYSARGRGGYDRSSNGYESSGYGNNPRGGRSGGGGRYEDRRNNENNSGGGGYQGYGGYSGYGQFEDGRKEYTEENHAPRDYKPIERNVEDIFAEDREDVERNTATIFDADADVLVEETDEQIHCDTWEELDLHPQLMANIIASDYVKPRKIQQKTIPYVLEETGSGKTAAFLIPIVQKLLAQQSEGQLPRSNPICLIIAPTRELVSQIFDQAKKFVNKTDISVARAYGEYAVRSNLADIRNGCNILVACIGRLMHFVRNGEIGLRDLKYLILDEADRLLMENFNSDVLQLFQWPEMPKGDDRQTLLFSATLRDPVVMELTKEYLRPKSVLITVSCQSNKRVLYKVFAVPSAASKYKYLVKYMKKITEENNGVVPRTLIFVNRKINTDRVAIELTSNQFPATTIHGDRGQHLREEALASFRSGKTKCLVATDVCARGVDIKEMDHVINYDLPSEEDVCLSILFCILYLLF</sequence>
<dbReference type="PANTHER" id="PTHR47958">
    <property type="entry name" value="ATP-DEPENDENT RNA HELICASE DBP3"/>
    <property type="match status" value="1"/>
</dbReference>
<dbReference type="InterPro" id="IPR000629">
    <property type="entry name" value="RNA-helicase_DEAD-box_CS"/>
</dbReference>
<feature type="region of interest" description="Disordered" evidence="7">
    <location>
        <begin position="1"/>
        <end position="549"/>
    </location>
</feature>
<feature type="domain" description="DEAD-box RNA helicase Q" evidence="10">
    <location>
        <begin position="609"/>
        <end position="637"/>
    </location>
</feature>
<dbReference type="GO" id="GO:0005524">
    <property type="term" value="F:ATP binding"/>
    <property type="evidence" value="ECO:0007669"/>
    <property type="project" value="UniProtKB-KW"/>
</dbReference>
<dbReference type="GO" id="GO:0003676">
    <property type="term" value="F:nucleic acid binding"/>
    <property type="evidence" value="ECO:0007669"/>
    <property type="project" value="InterPro"/>
</dbReference>
<dbReference type="InterPro" id="IPR014014">
    <property type="entry name" value="RNA_helicase_DEAD_Q_motif"/>
</dbReference>
<dbReference type="WBParaSite" id="PDA_v2.g1088.t1">
    <property type="protein sequence ID" value="PDA_v2.g1088.t1"/>
    <property type="gene ID" value="PDA_v2.g1088"/>
</dbReference>
<feature type="compositionally biased region" description="Gly residues" evidence="7">
    <location>
        <begin position="399"/>
        <end position="408"/>
    </location>
</feature>
<feature type="compositionally biased region" description="Basic and acidic residues" evidence="7">
    <location>
        <begin position="115"/>
        <end position="124"/>
    </location>
</feature>
<feature type="compositionally biased region" description="Basic and acidic residues" evidence="7">
    <location>
        <begin position="479"/>
        <end position="494"/>
    </location>
</feature>
<feature type="compositionally biased region" description="Basic and acidic residues" evidence="7">
    <location>
        <begin position="184"/>
        <end position="193"/>
    </location>
</feature>
<evidence type="ECO:0000256" key="7">
    <source>
        <dbReference type="SAM" id="MobiDB-lite"/>
    </source>
</evidence>
<feature type="compositionally biased region" description="Gly residues" evidence="7">
    <location>
        <begin position="419"/>
        <end position="434"/>
    </location>
</feature>
<accession>A0A914NZK3</accession>
<keyword evidence="11" id="KW-1185">Reference proteome</keyword>
<evidence type="ECO:0000256" key="1">
    <source>
        <dbReference type="ARBA" id="ARBA00012552"/>
    </source>
</evidence>
<dbReference type="Proteomes" id="UP000887578">
    <property type="component" value="Unplaced"/>
</dbReference>
<dbReference type="PROSITE" id="PS00039">
    <property type="entry name" value="DEAD_ATP_HELICASE"/>
    <property type="match status" value="1"/>
</dbReference>
<feature type="compositionally biased region" description="Basic and acidic residues" evidence="7">
    <location>
        <begin position="48"/>
        <end position="57"/>
    </location>
</feature>
<dbReference type="CDD" id="cd18787">
    <property type="entry name" value="SF2_C_DEAD"/>
    <property type="match status" value="1"/>
</dbReference>
<feature type="compositionally biased region" description="Gly residues" evidence="7">
    <location>
        <begin position="85"/>
        <end position="100"/>
    </location>
</feature>
<feature type="compositionally biased region" description="Low complexity" evidence="7">
    <location>
        <begin position="497"/>
        <end position="512"/>
    </location>
</feature>
<dbReference type="Pfam" id="PF00270">
    <property type="entry name" value="DEAD"/>
    <property type="match status" value="1"/>
</dbReference>
<dbReference type="PROSITE" id="PS51194">
    <property type="entry name" value="HELICASE_CTER"/>
    <property type="match status" value="1"/>
</dbReference>
<dbReference type="InterPro" id="IPR014001">
    <property type="entry name" value="Helicase_ATP-bd"/>
</dbReference>
<evidence type="ECO:0000256" key="6">
    <source>
        <dbReference type="PROSITE-ProRule" id="PRU00552"/>
    </source>
</evidence>
<reference evidence="12" key="1">
    <citation type="submission" date="2022-11" db="UniProtKB">
        <authorList>
            <consortium name="WormBaseParasite"/>
        </authorList>
    </citation>
    <scope>IDENTIFICATION</scope>
</reference>
<feature type="compositionally biased region" description="Gly residues" evidence="7">
    <location>
        <begin position="464"/>
        <end position="477"/>
    </location>
</feature>
<feature type="compositionally biased region" description="Gly residues" evidence="7">
    <location>
        <begin position="377"/>
        <end position="387"/>
    </location>
</feature>
<dbReference type="GO" id="GO:0043186">
    <property type="term" value="C:P granule"/>
    <property type="evidence" value="ECO:0007669"/>
    <property type="project" value="UniProtKB-ARBA"/>
</dbReference>
<keyword evidence="3" id="KW-0378">Hydrolase</keyword>
<feature type="compositionally biased region" description="Gly residues" evidence="7">
    <location>
        <begin position="354"/>
        <end position="368"/>
    </location>
</feature>
<evidence type="ECO:0000259" key="8">
    <source>
        <dbReference type="PROSITE" id="PS51192"/>
    </source>
</evidence>
<name>A0A914NZK3_9BILA</name>
<feature type="domain" description="Helicase C-terminal" evidence="9">
    <location>
        <begin position="841"/>
        <end position="953"/>
    </location>
</feature>
<dbReference type="PROSITE" id="PS51192">
    <property type="entry name" value="HELICASE_ATP_BIND_1"/>
    <property type="match status" value="1"/>
</dbReference>
<dbReference type="GO" id="GO:0003724">
    <property type="term" value="F:RNA helicase activity"/>
    <property type="evidence" value="ECO:0007669"/>
    <property type="project" value="UniProtKB-EC"/>
</dbReference>
<feature type="compositionally biased region" description="Gly residues" evidence="7">
    <location>
        <begin position="531"/>
        <end position="544"/>
    </location>
</feature>
<dbReference type="Pfam" id="PF00271">
    <property type="entry name" value="Helicase_C"/>
    <property type="match status" value="1"/>
</dbReference>
<feature type="compositionally biased region" description="Basic and acidic residues" evidence="7">
    <location>
        <begin position="409"/>
        <end position="418"/>
    </location>
</feature>
<evidence type="ECO:0000256" key="5">
    <source>
        <dbReference type="ARBA" id="ARBA00022840"/>
    </source>
</evidence>
<dbReference type="GO" id="GO:0016787">
    <property type="term" value="F:hydrolase activity"/>
    <property type="evidence" value="ECO:0007669"/>
    <property type="project" value="UniProtKB-KW"/>
</dbReference>
<dbReference type="Gene3D" id="3.40.50.300">
    <property type="entry name" value="P-loop containing nucleotide triphosphate hydrolases"/>
    <property type="match status" value="2"/>
</dbReference>
<evidence type="ECO:0000259" key="9">
    <source>
        <dbReference type="PROSITE" id="PS51194"/>
    </source>
</evidence>
<keyword evidence="2" id="KW-0547">Nucleotide-binding</keyword>
<organism evidence="11 12">
    <name type="scientific">Panagrolaimus davidi</name>
    <dbReference type="NCBI Taxonomy" id="227884"/>
    <lineage>
        <taxon>Eukaryota</taxon>
        <taxon>Metazoa</taxon>
        <taxon>Ecdysozoa</taxon>
        <taxon>Nematoda</taxon>
        <taxon>Chromadorea</taxon>
        <taxon>Rhabditida</taxon>
        <taxon>Tylenchina</taxon>
        <taxon>Panagrolaimomorpha</taxon>
        <taxon>Panagrolaimoidea</taxon>
        <taxon>Panagrolaimidae</taxon>
        <taxon>Panagrolaimus</taxon>
    </lineage>
</organism>
<dbReference type="InterPro" id="IPR011545">
    <property type="entry name" value="DEAD/DEAH_box_helicase_dom"/>
</dbReference>
<dbReference type="InterPro" id="IPR027417">
    <property type="entry name" value="P-loop_NTPase"/>
</dbReference>
<evidence type="ECO:0000313" key="12">
    <source>
        <dbReference type="WBParaSite" id="PDA_v2.g1088.t1"/>
    </source>
</evidence>
<dbReference type="PROSITE" id="PS51195">
    <property type="entry name" value="Q_MOTIF"/>
    <property type="match status" value="1"/>
</dbReference>
<feature type="compositionally biased region" description="Polar residues" evidence="7">
    <location>
        <begin position="1"/>
        <end position="18"/>
    </location>
</feature>
<evidence type="ECO:0000256" key="3">
    <source>
        <dbReference type="ARBA" id="ARBA00022801"/>
    </source>
</evidence>
<keyword evidence="5" id="KW-0067">ATP-binding</keyword>
<dbReference type="SUPFAM" id="SSF52540">
    <property type="entry name" value="P-loop containing nucleoside triphosphate hydrolases"/>
    <property type="match status" value="2"/>
</dbReference>
<feature type="compositionally biased region" description="Gly residues" evidence="7">
    <location>
        <begin position="312"/>
        <end position="321"/>
    </location>
</feature>
<dbReference type="SMART" id="SM00490">
    <property type="entry name" value="HELICc"/>
    <property type="match status" value="1"/>
</dbReference>
<keyword evidence="4" id="KW-0347">Helicase</keyword>
<protein>
    <recommendedName>
        <fullName evidence="1">RNA helicase</fullName>
        <ecNumber evidence="1">3.6.4.13</ecNumber>
    </recommendedName>
</protein>
<proteinExistence type="predicted"/>
<feature type="compositionally biased region" description="Basic and acidic residues" evidence="7">
    <location>
        <begin position="206"/>
        <end position="220"/>
    </location>
</feature>
<feature type="short sequence motif" description="Q motif" evidence="6">
    <location>
        <begin position="609"/>
        <end position="637"/>
    </location>
</feature>
<evidence type="ECO:0000259" key="10">
    <source>
        <dbReference type="PROSITE" id="PS51195"/>
    </source>
</evidence>
<evidence type="ECO:0000313" key="11">
    <source>
        <dbReference type="Proteomes" id="UP000887578"/>
    </source>
</evidence>